<dbReference type="RefSeq" id="WP_157855618.1">
    <property type="nucleotide sequence ID" value="NZ_JBEYZS010000087.1"/>
</dbReference>
<evidence type="ECO:0000313" key="2">
    <source>
        <dbReference type="Proteomes" id="UP001603418"/>
    </source>
</evidence>
<accession>A0ABW6YV41</accession>
<reference evidence="1 2" key="1">
    <citation type="submission" date="2024-10" db="EMBL/GenBank/DDBJ databases">
        <title>The Natural Products Discovery Center: Release of the First 8490 Sequenced Strains for Exploring Actinobacteria Biosynthetic Diversity.</title>
        <authorList>
            <person name="Kalkreuter E."/>
            <person name="Kautsar S.A."/>
            <person name="Yang D."/>
            <person name="Bader C.D."/>
            <person name="Teijaro C.N."/>
            <person name="Fluegel L."/>
            <person name="Davis C.M."/>
            <person name="Simpson J.R."/>
            <person name="Lauterbach L."/>
            <person name="Steele A.D."/>
            <person name="Gui C."/>
            <person name="Meng S."/>
            <person name="Li G."/>
            <person name="Viehrig K."/>
            <person name="Ye F."/>
            <person name="Su P."/>
            <person name="Kiefer A.F."/>
            <person name="Nichols A."/>
            <person name="Cepeda A.J."/>
            <person name="Yan W."/>
            <person name="Fan B."/>
            <person name="Jiang Y."/>
            <person name="Adhikari A."/>
            <person name="Zheng C.-J."/>
            <person name="Schuster L."/>
            <person name="Cowan T.M."/>
            <person name="Smanski M.J."/>
            <person name="Chevrette M.G."/>
            <person name="De Carvalho L.P.S."/>
            <person name="Shen B."/>
        </authorList>
    </citation>
    <scope>NUCLEOTIDE SEQUENCE [LARGE SCALE GENOMIC DNA]</scope>
    <source>
        <strain evidence="1 2">NPDC013366</strain>
    </source>
</reference>
<organism evidence="1 2">
    <name type="scientific">Streptomyces eurythermus</name>
    <dbReference type="NCBI Taxonomy" id="42237"/>
    <lineage>
        <taxon>Bacteria</taxon>
        <taxon>Bacillati</taxon>
        <taxon>Actinomycetota</taxon>
        <taxon>Actinomycetes</taxon>
        <taxon>Kitasatosporales</taxon>
        <taxon>Streptomycetaceae</taxon>
        <taxon>Streptomyces</taxon>
    </lineage>
</organism>
<gene>
    <name evidence="1" type="ORF">ACF1HC_11075</name>
</gene>
<keyword evidence="2" id="KW-1185">Reference proteome</keyword>
<name>A0ABW6YV41_9ACTN</name>
<proteinExistence type="predicted"/>
<comment type="caution">
    <text evidence="1">The sequence shown here is derived from an EMBL/GenBank/DDBJ whole genome shotgun (WGS) entry which is preliminary data.</text>
</comment>
<evidence type="ECO:0000313" key="1">
    <source>
        <dbReference type="EMBL" id="MFF9882135.1"/>
    </source>
</evidence>
<dbReference type="Proteomes" id="UP001603418">
    <property type="component" value="Unassembled WGS sequence"/>
</dbReference>
<protein>
    <submittedName>
        <fullName evidence="1">Uncharacterized protein</fullName>
    </submittedName>
</protein>
<sequence length="63" mass="7193">MTGRPPHLSNSLFGLSAERIRHLMPGRLDFAHEHVHPVLGRHRVLPPPRLAELPRQLAERPQP</sequence>
<dbReference type="EMBL" id="JBICBM010000004">
    <property type="protein sequence ID" value="MFF9882135.1"/>
    <property type="molecule type" value="Genomic_DNA"/>
</dbReference>